<feature type="compositionally biased region" description="Low complexity" evidence="1">
    <location>
        <begin position="247"/>
        <end position="264"/>
    </location>
</feature>
<dbReference type="Proteomes" id="UP000269721">
    <property type="component" value="Unassembled WGS sequence"/>
</dbReference>
<dbReference type="PROSITE" id="PS50033">
    <property type="entry name" value="UBX"/>
    <property type="match status" value="1"/>
</dbReference>
<dbReference type="AlphaFoldDB" id="A0A4P9W3L7"/>
<dbReference type="InterPro" id="IPR029071">
    <property type="entry name" value="Ubiquitin-like_domsf"/>
</dbReference>
<feature type="region of interest" description="Disordered" evidence="1">
    <location>
        <begin position="428"/>
        <end position="485"/>
    </location>
</feature>
<dbReference type="GO" id="GO:0036503">
    <property type="term" value="P:ERAD pathway"/>
    <property type="evidence" value="ECO:0007669"/>
    <property type="project" value="TreeGrafter"/>
</dbReference>
<dbReference type="EMBL" id="KZ998211">
    <property type="protein sequence ID" value="RKO86422.1"/>
    <property type="molecule type" value="Genomic_DNA"/>
</dbReference>
<dbReference type="GO" id="GO:0005783">
    <property type="term" value="C:endoplasmic reticulum"/>
    <property type="evidence" value="ECO:0007669"/>
    <property type="project" value="TreeGrafter"/>
</dbReference>
<feature type="compositionally biased region" description="Pro residues" evidence="1">
    <location>
        <begin position="191"/>
        <end position="207"/>
    </location>
</feature>
<feature type="region of interest" description="Disordered" evidence="1">
    <location>
        <begin position="232"/>
        <end position="268"/>
    </location>
</feature>
<organism evidence="3 4">
    <name type="scientific">Blyttiomyces helicus</name>
    <dbReference type="NCBI Taxonomy" id="388810"/>
    <lineage>
        <taxon>Eukaryota</taxon>
        <taxon>Fungi</taxon>
        <taxon>Fungi incertae sedis</taxon>
        <taxon>Chytridiomycota</taxon>
        <taxon>Chytridiomycota incertae sedis</taxon>
        <taxon>Chytridiomycetes</taxon>
        <taxon>Chytridiomycetes incertae sedis</taxon>
        <taxon>Blyttiomyces</taxon>
    </lineage>
</organism>
<reference evidence="4" key="1">
    <citation type="journal article" date="2018" name="Nat. Microbiol.">
        <title>Leveraging single-cell genomics to expand the fungal tree of life.</title>
        <authorList>
            <person name="Ahrendt S.R."/>
            <person name="Quandt C.A."/>
            <person name="Ciobanu D."/>
            <person name="Clum A."/>
            <person name="Salamov A."/>
            <person name="Andreopoulos B."/>
            <person name="Cheng J.F."/>
            <person name="Woyke T."/>
            <person name="Pelin A."/>
            <person name="Henrissat B."/>
            <person name="Reynolds N.K."/>
            <person name="Benny G.L."/>
            <person name="Smith M.E."/>
            <person name="James T.Y."/>
            <person name="Grigoriev I.V."/>
        </authorList>
    </citation>
    <scope>NUCLEOTIDE SEQUENCE [LARGE SCALE GENOMIC DNA]</scope>
</reference>
<dbReference type="Pfam" id="PF00789">
    <property type="entry name" value="UBX"/>
    <property type="match status" value="1"/>
</dbReference>
<protein>
    <recommendedName>
        <fullName evidence="2">UBX domain-containing protein</fullName>
    </recommendedName>
</protein>
<dbReference type="PANTHER" id="PTHR46424">
    <property type="entry name" value="UBX DOMAIN-CONTAINING PROTEIN 4"/>
    <property type="match status" value="1"/>
</dbReference>
<evidence type="ECO:0000313" key="4">
    <source>
        <dbReference type="Proteomes" id="UP000269721"/>
    </source>
</evidence>
<accession>A0A4P9W3L7</accession>
<keyword evidence="4" id="KW-1185">Reference proteome</keyword>
<feature type="compositionally biased region" description="Polar residues" evidence="1">
    <location>
        <begin position="476"/>
        <end position="485"/>
    </location>
</feature>
<dbReference type="InterPro" id="IPR001012">
    <property type="entry name" value="UBX_dom"/>
</dbReference>
<dbReference type="Gene3D" id="3.10.20.90">
    <property type="entry name" value="Phosphatidylinositol 3-kinase Catalytic Subunit, Chain A, domain 1"/>
    <property type="match status" value="1"/>
</dbReference>
<feature type="domain" description="UBX" evidence="2">
    <location>
        <begin position="295"/>
        <end position="372"/>
    </location>
</feature>
<evidence type="ECO:0000259" key="2">
    <source>
        <dbReference type="PROSITE" id="PS50033"/>
    </source>
</evidence>
<dbReference type="OrthoDB" id="2163278at2759"/>
<dbReference type="PANTHER" id="PTHR46424:SF1">
    <property type="entry name" value="UBX DOMAIN-CONTAINING PROTEIN 4"/>
    <property type="match status" value="1"/>
</dbReference>
<feature type="region of interest" description="Disordered" evidence="1">
    <location>
        <begin position="138"/>
        <end position="170"/>
    </location>
</feature>
<name>A0A4P9W3L7_9FUNG</name>
<dbReference type="SUPFAM" id="SSF54236">
    <property type="entry name" value="Ubiquitin-like"/>
    <property type="match status" value="1"/>
</dbReference>
<dbReference type="Pfam" id="PF23187">
    <property type="entry name" value="UBX7_N"/>
    <property type="match status" value="1"/>
</dbReference>
<evidence type="ECO:0000313" key="3">
    <source>
        <dbReference type="EMBL" id="RKO86422.1"/>
    </source>
</evidence>
<proteinExistence type="predicted"/>
<dbReference type="SMART" id="SM00166">
    <property type="entry name" value="UBX"/>
    <property type="match status" value="1"/>
</dbReference>
<dbReference type="CDD" id="cd01767">
    <property type="entry name" value="UBX"/>
    <property type="match status" value="1"/>
</dbReference>
<gene>
    <name evidence="3" type="ORF">BDK51DRAFT_34324</name>
</gene>
<sequence>MFFTGSITDAVAATAARNCLFVAVIADDTPTTADLIQLLGAPDVQRFFAANAVAIRLASGSQEQLFFNQIYTLFQTPALYIIRGGVCVDLVLSNPSLPSPAELLQRLSQHAGAPTAPVAAQAATVPVSVDASGPIPAPQVASTPAPPAVSSPPVSVASTPAPPAVSTPTLTPSVPVASPAANVAFSPPALAPAPTPAPAASPAPRPTPASTSVPVPVATRSPAATAPTVALVSTPAEREPTPISVGNVVPPSSSTPSLTNPTTLETTAPKPKSKVFLKKPKEPTFSELRPAPPPVSYDHSALLIRLVDGGTLRHRFSSSATLADVRQYIEATIEDDAPFNMIQAIPSRAFTGTDELKSLKELDLAPSGAITLKPASNVASSGEPAASDSALSLAGNALVGIVTLPFSLAWSAVSTVSNIVGGSSLGTGADISPNSPPPAPAANSPPAGRRSTGNRRAKVRTLFDAASDSEGDDRSTYNGNSTSQQ</sequence>
<evidence type="ECO:0000256" key="1">
    <source>
        <dbReference type="SAM" id="MobiDB-lite"/>
    </source>
</evidence>
<feature type="region of interest" description="Disordered" evidence="1">
    <location>
        <begin position="191"/>
        <end position="215"/>
    </location>
</feature>